<comment type="caution">
    <text evidence="2">The sequence shown here is derived from an EMBL/GenBank/DDBJ whole genome shotgun (WGS) entry which is preliminary data.</text>
</comment>
<accession>A0ABW6QV38</accession>
<dbReference type="InterPro" id="IPR000335">
    <property type="entry name" value="Bleomycin-R"/>
</dbReference>
<dbReference type="InterPro" id="IPR029068">
    <property type="entry name" value="Glyas_Bleomycin-R_OHBP_Dase"/>
</dbReference>
<gene>
    <name evidence="2" type="ORF">ACFYV7_20085</name>
</gene>
<name>A0ABW6QV38_9NOCA</name>
<dbReference type="PRINTS" id="PR00311">
    <property type="entry name" value="BLEOMYCINRST"/>
</dbReference>
<reference evidence="2 3" key="1">
    <citation type="submission" date="2024-10" db="EMBL/GenBank/DDBJ databases">
        <title>The Natural Products Discovery Center: Release of the First 8490 Sequenced Strains for Exploring Actinobacteria Biosynthetic Diversity.</title>
        <authorList>
            <person name="Kalkreuter E."/>
            <person name="Kautsar S.A."/>
            <person name="Yang D."/>
            <person name="Bader C.D."/>
            <person name="Teijaro C.N."/>
            <person name="Fluegel L."/>
            <person name="Davis C.M."/>
            <person name="Simpson J.R."/>
            <person name="Lauterbach L."/>
            <person name="Steele A.D."/>
            <person name="Gui C."/>
            <person name="Meng S."/>
            <person name="Li G."/>
            <person name="Viehrig K."/>
            <person name="Ye F."/>
            <person name="Su P."/>
            <person name="Kiefer A.F."/>
            <person name="Nichols A."/>
            <person name="Cepeda A.J."/>
            <person name="Yan W."/>
            <person name="Fan B."/>
            <person name="Jiang Y."/>
            <person name="Adhikari A."/>
            <person name="Zheng C.-J."/>
            <person name="Schuster L."/>
            <person name="Cowan T.M."/>
            <person name="Smanski M.J."/>
            <person name="Chevrette M.G."/>
            <person name="De Carvalho L.P.S."/>
            <person name="Shen B."/>
        </authorList>
    </citation>
    <scope>NUCLEOTIDE SEQUENCE [LARGE SCALE GENOMIC DNA]</scope>
    <source>
        <strain evidence="2 3">NPDC003040</strain>
    </source>
</reference>
<dbReference type="Proteomes" id="UP001601948">
    <property type="component" value="Unassembled WGS sequence"/>
</dbReference>
<sequence length="56" mass="6061">MAEYISAVPILTARDVVAATGFWVDRLGSTRQFGSAEFAGVTRDAVTVDISRVEEQ</sequence>
<keyword evidence="3" id="KW-1185">Reference proteome</keyword>
<dbReference type="RefSeq" id="WP_387719374.1">
    <property type="nucleotide sequence ID" value="NZ_JBIAPI010000005.1"/>
</dbReference>
<evidence type="ECO:0000313" key="2">
    <source>
        <dbReference type="EMBL" id="MFF3225102.1"/>
    </source>
</evidence>
<keyword evidence="1" id="KW-0046">Antibiotic resistance</keyword>
<evidence type="ECO:0008006" key="4">
    <source>
        <dbReference type="Google" id="ProtNLM"/>
    </source>
</evidence>
<dbReference type="Gene3D" id="3.10.180.10">
    <property type="entry name" value="2,3-Dihydroxybiphenyl 1,2-Dioxygenase, domain 1"/>
    <property type="match status" value="1"/>
</dbReference>
<evidence type="ECO:0000256" key="1">
    <source>
        <dbReference type="ARBA" id="ARBA00023251"/>
    </source>
</evidence>
<protein>
    <recommendedName>
        <fullName evidence="4">Glyoxalase</fullName>
    </recommendedName>
</protein>
<organism evidence="2 3">
    <name type="scientific">Nocardia suismassiliense</name>
    <dbReference type="NCBI Taxonomy" id="2077092"/>
    <lineage>
        <taxon>Bacteria</taxon>
        <taxon>Bacillati</taxon>
        <taxon>Actinomycetota</taxon>
        <taxon>Actinomycetes</taxon>
        <taxon>Mycobacteriales</taxon>
        <taxon>Nocardiaceae</taxon>
        <taxon>Nocardia</taxon>
    </lineage>
</organism>
<dbReference type="EMBL" id="JBIAPI010000005">
    <property type="protein sequence ID" value="MFF3225102.1"/>
    <property type="molecule type" value="Genomic_DNA"/>
</dbReference>
<evidence type="ECO:0000313" key="3">
    <source>
        <dbReference type="Proteomes" id="UP001601948"/>
    </source>
</evidence>
<proteinExistence type="predicted"/>